<dbReference type="InterPro" id="IPR006977">
    <property type="entry name" value="Yip1_dom"/>
</dbReference>
<name>A0A8J2VZV1_9CRUS</name>
<sequence>MDFTNKANDAEALLQFQDFGMGSAAGKPPPYEQTHNFTDYPSSHVDIDEVPPSKRSRKSIQHPVAILSFATMTTIPVIKVWVAKILEKKATQILVKGLSEIQPVLHHLKRVKNEAGKLKIIIGPVEDSAAECKQRLVSQGLQLEGLESPENWEETEVAKCLPQTRAQYSIASKQWPCNFHEDKTIERLLTGSWFTSKQLEIKFKWMQLSLAISHLPDDVFVWHNNCSGKLPEKLFDGSNEIVSSTSACMGPSMGVVVVNPSEDAVIAAASVRKALHPLHHAVMVAVDLVARSQGGGALLLTEGLNLNKKSVDETNSYLCTDCEIYLTHEPCIMCCMALLHSRAKTVFFIENCPGGGLVSEARLHTLPTINHRFQDQTHDPTQTAPSSENNGPSMLTFAYYQRFFDVDTPQVKERLMWSFVPRPSRDTLTHYIRPSPDLYGPLWICVTLVFCVAIMGNIADYLHSGGEGQHWRYDFRKVSISASTIFSYALLLPLVLWLLLWWRRKEGDQAPLGFIEIVSLYGYSLAIYIPISVLLTIPFPFVQWTLVIVGAALSGSVLVLSLWPPLSANQRGIAVIILSAVLAFHFLLAAGLQLYFFRYANDVTVVSNNSGGTSHGHLRAVDSTVDKVTELQPLSLIRAIEDYSPFDTTNAETINVKAILTGVKVPTTKINNTKTEQETTEPVNVVKSTSNPAPSKTDQLITKPLPKLLEESTTMV</sequence>
<feature type="compositionally biased region" description="Polar residues" evidence="6">
    <location>
        <begin position="674"/>
        <end position="700"/>
    </location>
</feature>
<evidence type="ECO:0000259" key="8">
    <source>
        <dbReference type="PROSITE" id="PS51747"/>
    </source>
</evidence>
<dbReference type="OrthoDB" id="10256463at2759"/>
<dbReference type="GO" id="GO:0016192">
    <property type="term" value="P:vesicle-mediated transport"/>
    <property type="evidence" value="ECO:0007669"/>
    <property type="project" value="InterPro"/>
</dbReference>
<dbReference type="PANTHER" id="PTHR12822:SF2">
    <property type="entry name" value="PROTEIN YIPF"/>
    <property type="match status" value="1"/>
</dbReference>
<dbReference type="EMBL" id="CAKKLH010000031">
    <property type="protein sequence ID" value="CAH0100081.1"/>
    <property type="molecule type" value="Genomic_DNA"/>
</dbReference>
<evidence type="ECO:0000256" key="6">
    <source>
        <dbReference type="SAM" id="MobiDB-lite"/>
    </source>
</evidence>
<evidence type="ECO:0000256" key="3">
    <source>
        <dbReference type="ARBA" id="ARBA00022692"/>
    </source>
</evidence>
<feature type="transmembrane region" description="Helical" evidence="7">
    <location>
        <begin position="60"/>
        <end position="82"/>
    </location>
</feature>
<gene>
    <name evidence="9" type="ORF">DGAL_LOCUS2254</name>
</gene>
<comment type="similarity">
    <text evidence="2">Belongs to the YIP1 family.</text>
</comment>
<dbReference type="GO" id="GO:0005794">
    <property type="term" value="C:Golgi apparatus"/>
    <property type="evidence" value="ECO:0007669"/>
    <property type="project" value="InterPro"/>
</dbReference>
<feature type="transmembrane region" description="Helical" evidence="7">
    <location>
        <begin position="514"/>
        <end position="535"/>
    </location>
</feature>
<dbReference type="Proteomes" id="UP000789390">
    <property type="component" value="Unassembled WGS sequence"/>
</dbReference>
<dbReference type="GO" id="GO:0003824">
    <property type="term" value="F:catalytic activity"/>
    <property type="evidence" value="ECO:0007669"/>
    <property type="project" value="InterPro"/>
</dbReference>
<dbReference type="Gene3D" id="3.40.140.10">
    <property type="entry name" value="Cytidine Deaminase, domain 2"/>
    <property type="match status" value="1"/>
</dbReference>
<dbReference type="InterPro" id="IPR039765">
    <property type="entry name" value="Yip5/YIPF1/YIPF2"/>
</dbReference>
<evidence type="ECO:0000256" key="4">
    <source>
        <dbReference type="ARBA" id="ARBA00022989"/>
    </source>
</evidence>
<feature type="domain" description="CMP/dCMP-type deaminase" evidence="8">
    <location>
        <begin position="229"/>
        <end position="376"/>
    </location>
</feature>
<dbReference type="PROSITE" id="PS51747">
    <property type="entry name" value="CYT_DCMP_DEAMINASES_2"/>
    <property type="match status" value="1"/>
</dbReference>
<evidence type="ECO:0000256" key="5">
    <source>
        <dbReference type="ARBA" id="ARBA00023136"/>
    </source>
</evidence>
<feature type="transmembrane region" description="Helical" evidence="7">
    <location>
        <begin position="541"/>
        <end position="563"/>
    </location>
</feature>
<evidence type="ECO:0000313" key="10">
    <source>
        <dbReference type="Proteomes" id="UP000789390"/>
    </source>
</evidence>
<feature type="region of interest" description="Disordered" evidence="6">
    <location>
        <begin position="674"/>
        <end position="716"/>
    </location>
</feature>
<proteinExistence type="inferred from homology"/>
<protein>
    <recommendedName>
        <fullName evidence="8">CMP/dCMP-type deaminase domain-containing protein</fullName>
    </recommendedName>
</protein>
<dbReference type="Pfam" id="PF04893">
    <property type="entry name" value="Yip1"/>
    <property type="match status" value="1"/>
</dbReference>
<dbReference type="InterPro" id="IPR016193">
    <property type="entry name" value="Cytidine_deaminase-like"/>
</dbReference>
<dbReference type="PANTHER" id="PTHR12822">
    <property type="entry name" value="PROTEIN YIPF"/>
    <property type="match status" value="1"/>
</dbReference>
<dbReference type="CDD" id="cd01285">
    <property type="entry name" value="nucleoside_deaminase"/>
    <property type="match status" value="1"/>
</dbReference>
<organism evidence="9 10">
    <name type="scientific">Daphnia galeata</name>
    <dbReference type="NCBI Taxonomy" id="27404"/>
    <lineage>
        <taxon>Eukaryota</taxon>
        <taxon>Metazoa</taxon>
        <taxon>Ecdysozoa</taxon>
        <taxon>Arthropoda</taxon>
        <taxon>Crustacea</taxon>
        <taxon>Branchiopoda</taxon>
        <taxon>Diplostraca</taxon>
        <taxon>Cladocera</taxon>
        <taxon>Anomopoda</taxon>
        <taxon>Daphniidae</taxon>
        <taxon>Daphnia</taxon>
    </lineage>
</organism>
<dbReference type="AlphaFoldDB" id="A0A8J2VZV1"/>
<comment type="caution">
    <text evidence="9">The sequence shown here is derived from an EMBL/GenBank/DDBJ whole genome shotgun (WGS) entry which is preliminary data.</text>
</comment>
<reference evidence="9" key="1">
    <citation type="submission" date="2021-11" db="EMBL/GenBank/DDBJ databases">
        <authorList>
            <person name="Schell T."/>
        </authorList>
    </citation>
    <scope>NUCLEOTIDE SEQUENCE</scope>
    <source>
        <strain evidence="9">M5</strain>
    </source>
</reference>
<keyword evidence="5 7" id="KW-0472">Membrane</keyword>
<evidence type="ECO:0000256" key="1">
    <source>
        <dbReference type="ARBA" id="ARBA00004141"/>
    </source>
</evidence>
<dbReference type="SUPFAM" id="SSF53927">
    <property type="entry name" value="Cytidine deaminase-like"/>
    <property type="match status" value="1"/>
</dbReference>
<feature type="region of interest" description="Disordered" evidence="6">
    <location>
        <begin position="25"/>
        <end position="56"/>
    </location>
</feature>
<dbReference type="InterPro" id="IPR002125">
    <property type="entry name" value="CMP_dCMP_dom"/>
</dbReference>
<evidence type="ECO:0000256" key="2">
    <source>
        <dbReference type="ARBA" id="ARBA00010596"/>
    </source>
</evidence>
<dbReference type="Pfam" id="PF00383">
    <property type="entry name" value="dCMP_cyt_deam_1"/>
    <property type="match status" value="1"/>
</dbReference>
<evidence type="ECO:0000313" key="9">
    <source>
        <dbReference type="EMBL" id="CAH0100081.1"/>
    </source>
</evidence>
<comment type="subcellular location">
    <subcellularLocation>
        <location evidence="1">Membrane</location>
        <topology evidence="1">Multi-pass membrane protein</topology>
    </subcellularLocation>
</comment>
<dbReference type="GO" id="GO:0031267">
    <property type="term" value="F:small GTPase binding"/>
    <property type="evidence" value="ECO:0007669"/>
    <property type="project" value="InterPro"/>
</dbReference>
<feature type="transmembrane region" description="Helical" evidence="7">
    <location>
        <begin position="438"/>
        <end position="459"/>
    </location>
</feature>
<dbReference type="GO" id="GO:0016020">
    <property type="term" value="C:membrane"/>
    <property type="evidence" value="ECO:0007669"/>
    <property type="project" value="UniProtKB-SubCell"/>
</dbReference>
<keyword evidence="4 7" id="KW-1133">Transmembrane helix</keyword>
<keyword evidence="10" id="KW-1185">Reference proteome</keyword>
<accession>A0A8J2VZV1</accession>
<feature type="transmembrane region" description="Helical" evidence="7">
    <location>
        <begin position="575"/>
        <end position="597"/>
    </location>
</feature>
<evidence type="ECO:0000256" key="7">
    <source>
        <dbReference type="SAM" id="Phobius"/>
    </source>
</evidence>
<keyword evidence="3 7" id="KW-0812">Transmembrane</keyword>
<feature type="transmembrane region" description="Helical" evidence="7">
    <location>
        <begin position="479"/>
        <end position="502"/>
    </location>
</feature>